<dbReference type="Proteomes" id="UP001519289">
    <property type="component" value="Unassembled WGS sequence"/>
</dbReference>
<dbReference type="InterPro" id="IPR012878">
    <property type="entry name" value="Beta-AFase-like_GH127_cat"/>
</dbReference>
<dbReference type="EMBL" id="JAGGLG010000012">
    <property type="protein sequence ID" value="MBP2018408.1"/>
    <property type="molecule type" value="Genomic_DNA"/>
</dbReference>
<dbReference type="Pfam" id="PF07944">
    <property type="entry name" value="Beta-AFase-like_GH127_cat"/>
    <property type="match status" value="1"/>
</dbReference>
<gene>
    <name evidence="2" type="ORF">J2Z79_001816</name>
</gene>
<evidence type="ECO:0000313" key="3">
    <source>
        <dbReference type="Proteomes" id="UP001519289"/>
    </source>
</evidence>
<protein>
    <recommendedName>
        <fullName evidence="1">Non-reducing end beta-L-arabinofuranosidase-like GH127 catalytic domain-containing protein</fullName>
    </recommendedName>
</protein>
<evidence type="ECO:0000259" key="1">
    <source>
        <dbReference type="Pfam" id="PF07944"/>
    </source>
</evidence>
<dbReference type="RefSeq" id="WP_209466529.1">
    <property type="nucleotide sequence ID" value="NZ_JAGGLG010000012.1"/>
</dbReference>
<reference evidence="2 3" key="1">
    <citation type="submission" date="2021-03" db="EMBL/GenBank/DDBJ databases">
        <title>Genomic Encyclopedia of Type Strains, Phase IV (KMG-IV): sequencing the most valuable type-strain genomes for metagenomic binning, comparative biology and taxonomic classification.</title>
        <authorList>
            <person name="Goeker M."/>
        </authorList>
    </citation>
    <scope>NUCLEOTIDE SEQUENCE [LARGE SCALE GENOMIC DNA]</scope>
    <source>
        <strain evidence="2 3">DSM 27138</strain>
    </source>
</reference>
<evidence type="ECO:0000313" key="2">
    <source>
        <dbReference type="EMBL" id="MBP2018408.1"/>
    </source>
</evidence>
<sequence>MAEVRVREGEIRVGDRLRATALLEVLLPEGGGERALPVPIGAGAGGVSRAESDGVPGAASGAVAHSTLLVVRGRAHGFAAEGVWTPRDGEDAPYWDVDLRVRYEGEAPLEAALRVGFDLLGTGRPTWLIPGAFYRENRLPHCTRIYPRYDFAGGDPQQLVSDRWAFRADRAAVPAVFAWDGEGSAALATAETGPLGISGVGFAGNADGTRIWLDFPYREEPVAFLAPGTPGPADRPRHRFVPGGEVVLRFRVWIGGPEPHAYAPFVRQLYRLDRPVNPLRPWMGLRRAAELTAHGLHRWHYKPELAILCETAAFDREAGAPDRPNMHVGWVSGTPWLHALLEYGRAQGRAEYVDAAVAVMDKIASGLAPAGIFWGEWRSGRGWSQGWTPNKGWVHARTIAEAALFTIRALAAERARGVDHPTWAEAVRSNLDYVCRVQRPDGALGAYYHAETGEVMDWDGAGGLLWIAALLEGAELLETAAEGAHQNQAARFRDAALLAGRYYRRFVDEAYIYGAPEDVHLCPTSEDGYNAVIAYVRLYEETGDPEWLAVARQAADWTMTFRWTYNLAFPEHTMLAQFDFRSRGADQASPSNQHLHNYGLIALPEMVRLWRHTGDDYYLERTRDNLACFLQFIARADGDFNAYRGMVTERYYNTNCFQPKGMLLTLSHAWSVGAVLYAAQEAARYAARWGIDFGLPEE</sequence>
<comment type="caution">
    <text evidence="2">The sequence shown here is derived from an EMBL/GenBank/DDBJ whole genome shotgun (WGS) entry which is preliminary data.</text>
</comment>
<keyword evidence="3" id="KW-1185">Reference proteome</keyword>
<organism evidence="2 3">
    <name type="scientific">Symbiobacterium terraclitae</name>
    <dbReference type="NCBI Taxonomy" id="557451"/>
    <lineage>
        <taxon>Bacteria</taxon>
        <taxon>Bacillati</taxon>
        <taxon>Bacillota</taxon>
        <taxon>Clostridia</taxon>
        <taxon>Eubacteriales</taxon>
        <taxon>Symbiobacteriaceae</taxon>
        <taxon>Symbiobacterium</taxon>
    </lineage>
</organism>
<name>A0ABS4JSD9_9FIRM</name>
<accession>A0ABS4JSD9</accession>
<dbReference type="SUPFAM" id="SSF48208">
    <property type="entry name" value="Six-hairpin glycosidases"/>
    <property type="match status" value="1"/>
</dbReference>
<dbReference type="InterPro" id="IPR008928">
    <property type="entry name" value="6-hairpin_glycosidase_sf"/>
</dbReference>
<proteinExistence type="predicted"/>
<feature type="domain" description="Non-reducing end beta-L-arabinofuranosidase-like GH127 catalytic" evidence="1">
    <location>
        <begin position="407"/>
        <end position="620"/>
    </location>
</feature>